<keyword evidence="2" id="KW-1185">Reference proteome</keyword>
<comment type="caution">
    <text evidence="1">The sequence shown here is derived from an EMBL/GenBank/DDBJ whole genome shotgun (WGS) entry which is preliminary data.</text>
</comment>
<reference evidence="1 2" key="1">
    <citation type="submission" date="2015-01" db="EMBL/GenBank/DDBJ databases">
        <title>Evolution of Trichinella species and genotypes.</title>
        <authorList>
            <person name="Korhonen P.K."/>
            <person name="Edoardo P."/>
            <person name="Giuseppe L.R."/>
            <person name="Gasser R.B."/>
        </authorList>
    </citation>
    <scope>NUCLEOTIDE SEQUENCE [LARGE SCALE GENOMIC DNA]</scope>
    <source>
        <strain evidence="1">ISS120</strain>
    </source>
</reference>
<evidence type="ECO:0000313" key="2">
    <source>
        <dbReference type="Proteomes" id="UP000054653"/>
    </source>
</evidence>
<proteinExistence type="predicted"/>
<accession>A0A0V1CJ94</accession>
<protein>
    <submittedName>
        <fullName evidence="1">Uncharacterized protein</fullName>
    </submittedName>
</protein>
<organism evidence="1 2">
    <name type="scientific">Trichinella britovi</name>
    <name type="common">Parasitic roundworm</name>
    <dbReference type="NCBI Taxonomy" id="45882"/>
    <lineage>
        <taxon>Eukaryota</taxon>
        <taxon>Metazoa</taxon>
        <taxon>Ecdysozoa</taxon>
        <taxon>Nematoda</taxon>
        <taxon>Enoplea</taxon>
        <taxon>Dorylaimia</taxon>
        <taxon>Trichinellida</taxon>
        <taxon>Trichinellidae</taxon>
        <taxon>Trichinella</taxon>
    </lineage>
</organism>
<gene>
    <name evidence="1" type="ORF">T03_10320</name>
</gene>
<evidence type="ECO:0000313" key="1">
    <source>
        <dbReference type="EMBL" id="KRY49338.1"/>
    </source>
</evidence>
<dbReference type="AlphaFoldDB" id="A0A0V1CJ94"/>
<sequence length="116" mass="13495">MDCINKHGEEDFFCYNASNFVARCFANNVCKKKNLTIVACLDKLLEKFDFFYYGKNRAHDDDDRKSIDKNGQPKLLDTLQGENIAKLLLSQHCRTQQQFYVLTIGFEFEGHQFAGR</sequence>
<dbReference type="OrthoDB" id="10336403at2759"/>
<name>A0A0V1CJ94_TRIBR</name>
<dbReference type="EMBL" id="JYDI01000179">
    <property type="protein sequence ID" value="KRY49338.1"/>
    <property type="molecule type" value="Genomic_DNA"/>
</dbReference>
<dbReference type="Proteomes" id="UP000054653">
    <property type="component" value="Unassembled WGS sequence"/>
</dbReference>